<evidence type="ECO:0000313" key="2">
    <source>
        <dbReference type="EMBL" id="MBN3275994.1"/>
    </source>
</evidence>
<evidence type="ECO:0000313" key="3">
    <source>
        <dbReference type="Proteomes" id="UP001166093"/>
    </source>
</evidence>
<dbReference type="Proteomes" id="UP001166093">
    <property type="component" value="Unassembled WGS sequence"/>
</dbReference>
<feature type="region of interest" description="Disordered" evidence="1">
    <location>
        <begin position="46"/>
        <end position="76"/>
    </location>
</feature>
<sequence length="133" mass="13887">MKQGQEDRLEMQESPGSVQPVLSALAPVQAPLGSLAPLRGLLDSSASTLRGSAGSSGGLEPLRSSHGLPRTGLGSSLLGVRQEEKVSLSLLGFEEEEDRVSEGGSLRGTARLLQNLHMDIGSLGAGFEYEVQC</sequence>
<gene>
    <name evidence="2" type="primary">Cep164_1</name>
    <name evidence="2" type="ORF">GTO93_0020554</name>
</gene>
<name>A0ABS2XNU7_POLSP</name>
<proteinExistence type="predicted"/>
<feature type="non-terminal residue" evidence="2">
    <location>
        <position position="1"/>
    </location>
</feature>
<feature type="compositionally biased region" description="Basic and acidic residues" evidence="1">
    <location>
        <begin position="1"/>
        <end position="11"/>
    </location>
</feature>
<organism evidence="2 3">
    <name type="scientific">Polyodon spathula</name>
    <name type="common">North American paddlefish</name>
    <name type="synonym">Squalus spathula</name>
    <dbReference type="NCBI Taxonomy" id="7913"/>
    <lineage>
        <taxon>Eukaryota</taxon>
        <taxon>Metazoa</taxon>
        <taxon>Chordata</taxon>
        <taxon>Craniata</taxon>
        <taxon>Vertebrata</taxon>
        <taxon>Euteleostomi</taxon>
        <taxon>Actinopterygii</taxon>
        <taxon>Chondrostei</taxon>
        <taxon>Acipenseriformes</taxon>
        <taxon>Polyodontidae</taxon>
        <taxon>Polyodon</taxon>
    </lineage>
</organism>
<feature type="region of interest" description="Disordered" evidence="1">
    <location>
        <begin position="1"/>
        <end position="22"/>
    </location>
</feature>
<keyword evidence="3" id="KW-1185">Reference proteome</keyword>
<evidence type="ECO:0000256" key="1">
    <source>
        <dbReference type="SAM" id="MobiDB-lite"/>
    </source>
</evidence>
<comment type="caution">
    <text evidence="2">The sequence shown here is derived from an EMBL/GenBank/DDBJ whole genome shotgun (WGS) entry which is preliminary data.</text>
</comment>
<accession>A0ABS2XNU7</accession>
<dbReference type="EMBL" id="JAAWVQ010055815">
    <property type="protein sequence ID" value="MBN3275994.1"/>
    <property type="molecule type" value="Genomic_DNA"/>
</dbReference>
<protein>
    <submittedName>
        <fullName evidence="2">CE164 protein</fullName>
    </submittedName>
</protein>
<reference evidence="2" key="1">
    <citation type="journal article" date="2021" name="Cell">
        <title>Tracing the genetic footprints of vertebrate landing in non-teleost ray-finned fishes.</title>
        <authorList>
            <person name="Bi X."/>
            <person name="Wang K."/>
            <person name="Yang L."/>
            <person name="Pan H."/>
            <person name="Jiang H."/>
            <person name="Wei Q."/>
            <person name="Fang M."/>
            <person name="Yu H."/>
            <person name="Zhu C."/>
            <person name="Cai Y."/>
            <person name="He Y."/>
            <person name="Gan X."/>
            <person name="Zeng H."/>
            <person name="Yu D."/>
            <person name="Zhu Y."/>
            <person name="Jiang H."/>
            <person name="Qiu Q."/>
            <person name="Yang H."/>
            <person name="Zhang Y.E."/>
            <person name="Wang W."/>
            <person name="Zhu M."/>
            <person name="He S."/>
            <person name="Zhang G."/>
        </authorList>
    </citation>
    <scope>NUCLEOTIDE SEQUENCE</scope>
    <source>
        <strain evidence="2">Pddl_001</strain>
    </source>
</reference>
<feature type="non-terminal residue" evidence="2">
    <location>
        <position position="133"/>
    </location>
</feature>